<dbReference type="KEGG" id="vg:70081019"/>
<organism evidence="2 3">
    <name type="scientific">Gordonia Phage Sephiroth</name>
    <dbReference type="NCBI Taxonomy" id="2767553"/>
    <lineage>
        <taxon>Viruses</taxon>
        <taxon>Duplodnaviria</taxon>
        <taxon>Heunggongvirae</taxon>
        <taxon>Uroviricota</taxon>
        <taxon>Caudoviricetes</taxon>
        <taxon>Deeyouvirinae</taxon>
        <taxon>Octobienvirus</taxon>
        <taxon>Octobienvirus sephiroth</taxon>
    </lineage>
</organism>
<sequence length="112" mass="12769">MKLRVEYEIPEDQHERVRLQAKLSELDSLLSWVESWKRTVTLIEDPLPACATQKRLSQNACGSCEEPFGRDEQWAYHSRLASHVHVTSACMENLFGEDVTGHAMIFGRGGPR</sequence>
<dbReference type="PROSITE" id="PS00028">
    <property type="entry name" value="ZINC_FINGER_C2H2_1"/>
    <property type="match status" value="1"/>
</dbReference>
<evidence type="ECO:0000313" key="2">
    <source>
        <dbReference type="EMBL" id="QNN99425.1"/>
    </source>
</evidence>
<proteinExistence type="predicted"/>
<gene>
    <name evidence="2" type="primary">85</name>
    <name evidence="2" type="ORF">SEA_SEPHIROTH_85</name>
</gene>
<dbReference type="GeneID" id="70081019"/>
<dbReference type="RefSeq" id="YP_010246473.1">
    <property type="nucleotide sequence ID" value="NC_060135.1"/>
</dbReference>
<protein>
    <recommendedName>
        <fullName evidence="1">C2H2-type domain-containing protein</fullName>
    </recommendedName>
</protein>
<dbReference type="EMBL" id="MT684599">
    <property type="protein sequence ID" value="QNN99425.1"/>
    <property type="molecule type" value="Genomic_DNA"/>
</dbReference>
<evidence type="ECO:0000259" key="1">
    <source>
        <dbReference type="PROSITE" id="PS00028"/>
    </source>
</evidence>
<evidence type="ECO:0000313" key="3">
    <source>
        <dbReference type="Proteomes" id="UP000516065"/>
    </source>
</evidence>
<feature type="domain" description="C2H2-type" evidence="1">
    <location>
        <begin position="61"/>
        <end position="83"/>
    </location>
</feature>
<accession>A0A7G9UZH0</accession>
<dbReference type="Proteomes" id="UP000516065">
    <property type="component" value="Segment"/>
</dbReference>
<name>A0A7G9UZH0_9CAUD</name>
<keyword evidence="3" id="KW-1185">Reference proteome</keyword>
<reference evidence="2 3" key="1">
    <citation type="submission" date="2020-06" db="EMBL/GenBank/DDBJ databases">
        <authorList>
            <person name="Aidoo V.A."/>
            <person name="Attix H.E."/>
            <person name="Centeno C.A."/>
            <person name="Hollingsworth J.S."/>
            <person name="Humbert W.S."/>
            <person name="Martinez-Aguilar E."/>
            <person name="Richter E.A."/>
            <person name="Smith D.M."/>
            <person name="Thoma A.L."/>
            <person name="Troup B.R."/>
            <person name="Watkins V.C."/>
            <person name="Brunner S."/>
            <person name="Chen S."/>
            <person name="Fogarty M.P."/>
            <person name="Merkhofer E.C."/>
            <person name="Garlena R.A."/>
            <person name="Russell D.A."/>
            <person name="Pope W.H."/>
            <person name="Jacobs-Sera D."/>
            <person name="Hatfull G.F."/>
        </authorList>
    </citation>
    <scope>NUCLEOTIDE SEQUENCE [LARGE SCALE GENOMIC DNA]</scope>
</reference>
<dbReference type="InterPro" id="IPR013087">
    <property type="entry name" value="Znf_C2H2_type"/>
</dbReference>